<evidence type="ECO:0000259" key="3">
    <source>
        <dbReference type="Pfam" id="PF07495"/>
    </source>
</evidence>
<keyword evidence="1" id="KW-1133">Transmembrane helix</keyword>
<dbReference type="Gene3D" id="2.130.10.10">
    <property type="entry name" value="YVTN repeat-like/Quinoprotein amine dehydrogenase"/>
    <property type="match status" value="3"/>
</dbReference>
<dbReference type="Proteomes" id="UP000294498">
    <property type="component" value="Unassembled WGS sequence"/>
</dbReference>
<dbReference type="GO" id="GO:0000155">
    <property type="term" value="F:phosphorelay sensor kinase activity"/>
    <property type="evidence" value="ECO:0007669"/>
    <property type="project" value="InterPro"/>
</dbReference>
<dbReference type="PANTHER" id="PTHR34220:SF7">
    <property type="entry name" value="SENSOR HISTIDINE KINASE YPDA"/>
    <property type="match status" value="1"/>
</dbReference>
<reference evidence="4 5" key="1">
    <citation type="submission" date="2019-03" db="EMBL/GenBank/DDBJ databases">
        <title>Genomic Encyclopedia of Type Strains, Phase IV (KMG-IV): sequencing the most valuable type-strain genomes for metagenomic binning, comparative biology and taxonomic classification.</title>
        <authorList>
            <person name="Goeker M."/>
        </authorList>
    </citation>
    <scope>NUCLEOTIDE SEQUENCE [LARGE SCALE GENOMIC DNA]</scope>
    <source>
        <strain evidence="4 5">DSM 100059</strain>
    </source>
</reference>
<dbReference type="InterPro" id="IPR013783">
    <property type="entry name" value="Ig-like_fold"/>
</dbReference>
<evidence type="ECO:0000313" key="4">
    <source>
        <dbReference type="EMBL" id="TDX02339.1"/>
    </source>
</evidence>
<dbReference type="AlphaFoldDB" id="A0A4R8DVV3"/>
<feature type="transmembrane region" description="Helical" evidence="1">
    <location>
        <begin position="719"/>
        <end position="741"/>
    </location>
</feature>
<name>A0A4R8DVV3_9BACT</name>
<keyword evidence="5" id="KW-1185">Reference proteome</keyword>
<dbReference type="InterPro" id="IPR011123">
    <property type="entry name" value="Y_Y_Y"/>
</dbReference>
<dbReference type="Gene3D" id="2.60.40.10">
    <property type="entry name" value="Immunoglobulins"/>
    <property type="match status" value="1"/>
</dbReference>
<dbReference type="SUPFAM" id="SSF63829">
    <property type="entry name" value="Calcium-dependent phosphotriesterase"/>
    <property type="match status" value="1"/>
</dbReference>
<keyword evidence="1" id="KW-0812">Transmembrane</keyword>
<gene>
    <name evidence="4" type="ORF">EDB95_3397</name>
</gene>
<evidence type="ECO:0000259" key="2">
    <source>
        <dbReference type="Pfam" id="PF06580"/>
    </source>
</evidence>
<dbReference type="InterPro" id="IPR036890">
    <property type="entry name" value="HATPase_C_sf"/>
</dbReference>
<sequence>MSFGNGAGAQELAHIQYAVTDGLPSSVIYQCLQDRNGFMWFCTDQGVSRFDGRVFRNFYKEDGLPDNDILKMYLDSYGNVWFISLLGIPSVWYKGHIRKMEDCPGVYAITEDHLHGTIVLQCNNVLEKGHVYLGNYTSPNTPGHWRFTPSTCDMAREREGLGPPTLRASSASCNFLFNYVEPHIFSVGIQRAGGAVWRSLPLDIHCAYVPECARSFFTVMPDQRSFFFTTDTFYRVDSAGIHKGIPLSRLGVTIGSVNDVFCENDSTLWVCTTNRGLIRVDHFCNGPVTLRYYFPEAYCTSIRKDREGGYWLTTQNDGVYYIPDLDVRYLGGTVLGKDVKCIREVGKDSLVAGLSNGNFVLVTDKGAHLRSLLPLNVCNRNDRLLDVVCWKPGQYIMATDRGLMSVTAGGIGFVADSGHGVKGVYLLPDDSLLFAASDGLFKLWRQPPVNQRLWTSRCTCINGLGDRYYWGTLRGLYEHDEDGTHYLGDLLPPLGGVINHVDIAPDSTVWVSTQQGVILLRHGQAMAIGVAQGLLSNLCKNAAFSGDVAWISTDKGISRIQYAWVDNRLAFTVGNITEMDGLQSNNVSQTTLSGGLVWAATANGISLFPADYIPHPTQEPLVYINDLDTGAVTIDYKANKLVVDLSGISFRSGQKITYQYRLADLDSHWVHTDNHRLEFTALPYGRHTFEVRVSDRWGWTGSQVKRIVLNVVPPFWSTLWFTILVYLAVSVLTGFLIFAYFRWRHRDTVREFDMADLEMKALRAQMNPHFIFNCLSSIQYYILDADIRNANLYLHKLSTLIRKILQHSPDTYSTLSEELSVLGLYMEMEKLRLAGRLEYRIEVSKDIDPASVLLPTLFVQPFAENSIIHGIVPLQDRTGTVHIDFRRSGNYLLCTIADNGVGINTARRKAPKEGHTSMGLHNLTDRIRIINALRKEDVLLKIVDRSDTEAGGQGTVAEIFFPLYNQTYVYTNHYSGRRRAQPQGDVKPN</sequence>
<dbReference type="InterPro" id="IPR050640">
    <property type="entry name" value="Bact_2-comp_sensor_kinase"/>
</dbReference>
<dbReference type="EMBL" id="SODV01000001">
    <property type="protein sequence ID" value="TDX02339.1"/>
    <property type="molecule type" value="Genomic_DNA"/>
</dbReference>
<dbReference type="SUPFAM" id="SSF55874">
    <property type="entry name" value="ATPase domain of HSP90 chaperone/DNA topoisomerase II/histidine kinase"/>
    <property type="match status" value="1"/>
</dbReference>
<evidence type="ECO:0000313" key="5">
    <source>
        <dbReference type="Proteomes" id="UP000294498"/>
    </source>
</evidence>
<proteinExistence type="predicted"/>
<protein>
    <submittedName>
        <fullName evidence="4">Two component regulator with propeller domain</fullName>
    </submittedName>
</protein>
<dbReference type="PANTHER" id="PTHR34220">
    <property type="entry name" value="SENSOR HISTIDINE KINASE YPDA"/>
    <property type="match status" value="1"/>
</dbReference>
<dbReference type="InterPro" id="IPR011110">
    <property type="entry name" value="Reg_prop"/>
</dbReference>
<comment type="caution">
    <text evidence="4">The sequence shown here is derived from an EMBL/GenBank/DDBJ whole genome shotgun (WGS) entry which is preliminary data.</text>
</comment>
<dbReference type="Gene3D" id="3.30.565.10">
    <property type="entry name" value="Histidine kinase-like ATPase, C-terminal domain"/>
    <property type="match status" value="1"/>
</dbReference>
<dbReference type="Pfam" id="PF06580">
    <property type="entry name" value="His_kinase"/>
    <property type="match status" value="1"/>
</dbReference>
<dbReference type="Pfam" id="PF07495">
    <property type="entry name" value="Y_Y_Y"/>
    <property type="match status" value="1"/>
</dbReference>
<dbReference type="GO" id="GO:0016020">
    <property type="term" value="C:membrane"/>
    <property type="evidence" value="ECO:0007669"/>
    <property type="project" value="InterPro"/>
</dbReference>
<dbReference type="InterPro" id="IPR010559">
    <property type="entry name" value="Sig_transdc_His_kin_internal"/>
</dbReference>
<evidence type="ECO:0000256" key="1">
    <source>
        <dbReference type="SAM" id="Phobius"/>
    </source>
</evidence>
<dbReference type="InterPro" id="IPR015943">
    <property type="entry name" value="WD40/YVTN_repeat-like_dom_sf"/>
</dbReference>
<keyword evidence="1" id="KW-0472">Membrane</keyword>
<dbReference type="Pfam" id="PF07494">
    <property type="entry name" value="Reg_prop"/>
    <property type="match status" value="1"/>
</dbReference>
<organism evidence="4 5">
    <name type="scientific">Dinghuibacter silviterrae</name>
    <dbReference type="NCBI Taxonomy" id="1539049"/>
    <lineage>
        <taxon>Bacteria</taxon>
        <taxon>Pseudomonadati</taxon>
        <taxon>Bacteroidota</taxon>
        <taxon>Chitinophagia</taxon>
        <taxon>Chitinophagales</taxon>
        <taxon>Chitinophagaceae</taxon>
        <taxon>Dinghuibacter</taxon>
    </lineage>
</organism>
<feature type="domain" description="Signal transduction histidine kinase internal region" evidence="2">
    <location>
        <begin position="758"/>
        <end position="837"/>
    </location>
</feature>
<feature type="domain" description="Two component regulator three Y" evidence="3">
    <location>
        <begin position="650"/>
        <end position="696"/>
    </location>
</feature>
<accession>A0A4R8DVV3</accession>